<feature type="transmembrane region" description="Helical" evidence="7">
    <location>
        <begin position="62"/>
        <end position="82"/>
    </location>
</feature>
<keyword evidence="3 7" id="KW-0812">Transmembrane</keyword>
<feature type="transmembrane region" description="Helical" evidence="7">
    <location>
        <begin position="32"/>
        <end position="50"/>
    </location>
</feature>
<dbReference type="PANTHER" id="PTHR33931:SF2">
    <property type="entry name" value="HOLIN-LIKE PROTEIN CIDA"/>
    <property type="match status" value="1"/>
</dbReference>
<evidence type="ECO:0000256" key="4">
    <source>
        <dbReference type="ARBA" id="ARBA00022989"/>
    </source>
</evidence>
<feature type="compositionally biased region" description="Basic and acidic residues" evidence="6">
    <location>
        <begin position="145"/>
        <end position="157"/>
    </location>
</feature>
<comment type="subcellular location">
    <subcellularLocation>
        <location evidence="1">Cell membrane</location>
        <topology evidence="1">Multi-pass membrane protein</topology>
    </subcellularLocation>
</comment>
<name>A0AAW7Z216_9ALTE</name>
<evidence type="ECO:0000256" key="7">
    <source>
        <dbReference type="SAM" id="Phobius"/>
    </source>
</evidence>
<evidence type="ECO:0000256" key="5">
    <source>
        <dbReference type="ARBA" id="ARBA00023136"/>
    </source>
</evidence>
<proteinExistence type="predicted"/>
<protein>
    <submittedName>
        <fullName evidence="8">CidA/LrgA family protein</fullName>
    </submittedName>
</protein>
<reference evidence="8" key="1">
    <citation type="submission" date="2023-07" db="EMBL/GenBank/DDBJ databases">
        <title>Genome content predicts the carbon catabolic preferences of heterotrophic bacteria.</title>
        <authorList>
            <person name="Gralka M."/>
        </authorList>
    </citation>
    <scope>NUCLEOTIDE SEQUENCE</scope>
    <source>
        <strain evidence="8">F2M12</strain>
    </source>
</reference>
<accession>A0AAW7Z216</accession>
<dbReference type="GO" id="GO:0005886">
    <property type="term" value="C:plasma membrane"/>
    <property type="evidence" value="ECO:0007669"/>
    <property type="project" value="UniProtKB-SubCell"/>
</dbReference>
<dbReference type="Proteomes" id="UP001170717">
    <property type="component" value="Unassembled WGS sequence"/>
</dbReference>
<keyword evidence="2" id="KW-1003">Cell membrane</keyword>
<dbReference type="InterPro" id="IPR005538">
    <property type="entry name" value="LrgA/CidA"/>
</dbReference>
<dbReference type="PANTHER" id="PTHR33931">
    <property type="entry name" value="HOLIN-LIKE PROTEIN CIDA-RELATED"/>
    <property type="match status" value="1"/>
</dbReference>
<keyword evidence="5 7" id="KW-0472">Membrane</keyword>
<dbReference type="Pfam" id="PF03788">
    <property type="entry name" value="LrgA"/>
    <property type="match status" value="1"/>
</dbReference>
<evidence type="ECO:0000256" key="6">
    <source>
        <dbReference type="SAM" id="MobiDB-lite"/>
    </source>
</evidence>
<gene>
    <name evidence="8" type="ORF">Q4527_02745</name>
</gene>
<evidence type="ECO:0000256" key="2">
    <source>
        <dbReference type="ARBA" id="ARBA00022475"/>
    </source>
</evidence>
<dbReference type="RefSeq" id="WP_061997220.1">
    <property type="nucleotide sequence ID" value="NZ_CP015345.1"/>
</dbReference>
<feature type="transmembrane region" description="Helical" evidence="7">
    <location>
        <begin position="7"/>
        <end position="26"/>
    </location>
</feature>
<keyword evidence="4 7" id="KW-1133">Transmembrane helix</keyword>
<organism evidence="8 9">
    <name type="scientific">Alteromonas stellipolaris</name>
    <dbReference type="NCBI Taxonomy" id="233316"/>
    <lineage>
        <taxon>Bacteria</taxon>
        <taxon>Pseudomonadati</taxon>
        <taxon>Pseudomonadota</taxon>
        <taxon>Gammaproteobacteria</taxon>
        <taxon>Alteromonadales</taxon>
        <taxon>Alteromonadaceae</taxon>
        <taxon>Alteromonas/Salinimonas group</taxon>
        <taxon>Alteromonas</taxon>
    </lineage>
</organism>
<feature type="region of interest" description="Disordered" evidence="6">
    <location>
        <begin position="125"/>
        <end position="157"/>
    </location>
</feature>
<dbReference type="PROSITE" id="PS51257">
    <property type="entry name" value="PROKAR_LIPOPROTEIN"/>
    <property type="match status" value="1"/>
</dbReference>
<sequence length="157" mass="16841">MVGLQKWITGAILVLGCYYLGTWLSFSTGLPLPGALTGLLILLVVLFIVPKAEPLVARAASPLLSHMSVLFVPAVLGVSAYWKEIAQNGWAIGIAIVFTTCISLGISAKIAEKLLASRHGHFSQVPTDKKVPANKKVADQVTRQQDVKKGSENDRGY</sequence>
<dbReference type="AlphaFoldDB" id="A0AAW7Z216"/>
<dbReference type="EMBL" id="JAUOQI010000002">
    <property type="protein sequence ID" value="MDO6576287.1"/>
    <property type="molecule type" value="Genomic_DNA"/>
</dbReference>
<evidence type="ECO:0000313" key="9">
    <source>
        <dbReference type="Proteomes" id="UP001170717"/>
    </source>
</evidence>
<evidence type="ECO:0000256" key="3">
    <source>
        <dbReference type="ARBA" id="ARBA00022692"/>
    </source>
</evidence>
<evidence type="ECO:0000313" key="8">
    <source>
        <dbReference type="EMBL" id="MDO6576287.1"/>
    </source>
</evidence>
<feature type="transmembrane region" description="Helical" evidence="7">
    <location>
        <begin position="88"/>
        <end position="108"/>
    </location>
</feature>
<comment type="caution">
    <text evidence="8">The sequence shown here is derived from an EMBL/GenBank/DDBJ whole genome shotgun (WGS) entry which is preliminary data.</text>
</comment>
<evidence type="ECO:0000256" key="1">
    <source>
        <dbReference type="ARBA" id="ARBA00004651"/>
    </source>
</evidence>